<dbReference type="EMBL" id="MLJW01000134">
    <property type="protein sequence ID" value="OIQ97353.1"/>
    <property type="molecule type" value="Genomic_DNA"/>
</dbReference>
<dbReference type="InterPro" id="IPR042203">
    <property type="entry name" value="Leu/Phe-tRNA_Trfase_C"/>
</dbReference>
<dbReference type="SUPFAM" id="SSF55729">
    <property type="entry name" value="Acyl-CoA N-acyltransferases (Nat)"/>
    <property type="match status" value="1"/>
</dbReference>
<dbReference type="InterPro" id="IPR016181">
    <property type="entry name" value="Acyl_CoA_acyltransferase"/>
</dbReference>
<evidence type="ECO:0000313" key="4">
    <source>
        <dbReference type="EMBL" id="OIQ97353.1"/>
    </source>
</evidence>
<dbReference type="AlphaFoldDB" id="A0A1J5RNP8"/>
<dbReference type="GO" id="GO:0008914">
    <property type="term" value="F:leucyl-tRNA--protein transferase activity"/>
    <property type="evidence" value="ECO:0007669"/>
    <property type="project" value="UniProtKB-EC"/>
</dbReference>
<dbReference type="InterPro" id="IPR004616">
    <property type="entry name" value="Leu/Phe-tRNA_Trfase"/>
</dbReference>
<evidence type="ECO:0000256" key="2">
    <source>
        <dbReference type="ARBA" id="ARBA00022679"/>
    </source>
</evidence>
<keyword evidence="1" id="KW-0963">Cytoplasm</keyword>
<keyword evidence="2 4" id="KW-0808">Transferase</keyword>
<dbReference type="InterPro" id="IPR042221">
    <property type="entry name" value="Leu/Phe-tRNA_Trfase_N"/>
</dbReference>
<sequence length="214" mass="24406">MALYALNESIWFPPVEEALPDGLLAMGGDLSAERILLAYKQGIFPWYDGDIPLWWCPNPRFVLFPDELKISKSMKALIKKDAFEFRINSSFAEVIHNCKETKREGQDGTWIKDDVEAAYINLHKMGFAHSAEAWKDGKLVGGLYGIRLGKVFFGESMFSKESNASKFAFIKYVEQLKTEGVVLIDCQIYTEHLESLGAKMIMRQQFTQLLQHIV</sequence>
<reference evidence="4" key="1">
    <citation type="submission" date="2016-10" db="EMBL/GenBank/DDBJ databases">
        <title>Sequence of Gallionella enrichment culture.</title>
        <authorList>
            <person name="Poehlein A."/>
            <person name="Muehling M."/>
            <person name="Daniel R."/>
        </authorList>
    </citation>
    <scope>NUCLEOTIDE SEQUENCE</scope>
</reference>
<dbReference type="GO" id="GO:0030163">
    <property type="term" value="P:protein catabolic process"/>
    <property type="evidence" value="ECO:0007669"/>
    <property type="project" value="InterPro"/>
</dbReference>
<evidence type="ECO:0000256" key="1">
    <source>
        <dbReference type="ARBA" id="ARBA00022490"/>
    </source>
</evidence>
<dbReference type="Gene3D" id="3.30.70.3550">
    <property type="entry name" value="Leucyl/phenylalanyl-tRNA-protein transferase, N-terminal domain"/>
    <property type="match status" value="1"/>
</dbReference>
<dbReference type="GO" id="GO:0005737">
    <property type="term" value="C:cytoplasm"/>
    <property type="evidence" value="ECO:0007669"/>
    <property type="project" value="TreeGrafter"/>
</dbReference>
<keyword evidence="3 4" id="KW-0012">Acyltransferase</keyword>
<accession>A0A1J5RNP8</accession>
<protein>
    <submittedName>
        <fullName evidence="4">Leucyl/phenylalanyl-tRNA--protein transferase</fullName>
        <ecNumber evidence="4">2.3.2.6</ecNumber>
    </submittedName>
</protein>
<dbReference type="EC" id="2.3.2.6" evidence="4"/>
<organism evidence="4">
    <name type="scientific">mine drainage metagenome</name>
    <dbReference type="NCBI Taxonomy" id="410659"/>
    <lineage>
        <taxon>unclassified sequences</taxon>
        <taxon>metagenomes</taxon>
        <taxon>ecological metagenomes</taxon>
    </lineage>
</organism>
<dbReference type="PANTHER" id="PTHR30098:SF2">
    <property type="entry name" value="LEUCYL_PHENYLALANYL-TRNA--PROTEIN TRANSFERASE"/>
    <property type="match status" value="1"/>
</dbReference>
<dbReference type="Pfam" id="PF03588">
    <property type="entry name" value="Leu_Phe_trans"/>
    <property type="match status" value="1"/>
</dbReference>
<proteinExistence type="inferred from homology"/>
<comment type="caution">
    <text evidence="4">The sequence shown here is derived from an EMBL/GenBank/DDBJ whole genome shotgun (WGS) entry which is preliminary data.</text>
</comment>
<gene>
    <name evidence="4" type="primary">aat_6</name>
    <name evidence="4" type="ORF">GALL_206120</name>
</gene>
<evidence type="ECO:0000256" key="3">
    <source>
        <dbReference type="ARBA" id="ARBA00023315"/>
    </source>
</evidence>
<name>A0A1J5RNP8_9ZZZZ</name>
<dbReference type="NCBIfam" id="TIGR00667">
    <property type="entry name" value="aat"/>
    <property type="match status" value="1"/>
</dbReference>
<dbReference type="Gene3D" id="3.40.630.70">
    <property type="entry name" value="Leucyl/phenylalanyl-tRNA-protein transferase, C-terminal domain"/>
    <property type="match status" value="1"/>
</dbReference>
<dbReference type="PANTHER" id="PTHR30098">
    <property type="entry name" value="LEUCYL/PHENYLALANYL-TRNA--PROTEIN TRANSFERASE"/>
    <property type="match status" value="1"/>
</dbReference>
<dbReference type="HAMAP" id="MF_00688">
    <property type="entry name" value="Leu_Phe_trans"/>
    <property type="match status" value="1"/>
</dbReference>